<dbReference type="GO" id="GO:0005634">
    <property type="term" value="C:nucleus"/>
    <property type="evidence" value="ECO:0000318"/>
    <property type="project" value="GO_Central"/>
</dbReference>
<comment type="subcellular location">
    <subcellularLocation>
        <location evidence="1">Nucleus</location>
    </subcellularLocation>
</comment>
<dbReference type="SUPFAM" id="SSF47095">
    <property type="entry name" value="HMG-box"/>
    <property type="match status" value="1"/>
</dbReference>
<evidence type="ECO:0000256" key="3">
    <source>
        <dbReference type="ARBA" id="ARBA00023242"/>
    </source>
</evidence>
<feature type="compositionally biased region" description="Low complexity" evidence="5">
    <location>
        <begin position="449"/>
        <end position="559"/>
    </location>
</feature>
<dbReference type="PANTHER" id="PTHR45781">
    <property type="entry name" value="AGAP000281-PA"/>
    <property type="match status" value="1"/>
</dbReference>
<feature type="compositionally biased region" description="Basic residues" evidence="5">
    <location>
        <begin position="244"/>
        <end position="254"/>
    </location>
</feature>
<name>W5MK72_LEPOC</name>
<evidence type="ECO:0000256" key="4">
    <source>
        <dbReference type="PROSITE-ProRule" id="PRU00267"/>
    </source>
</evidence>
<feature type="compositionally biased region" description="Basic and acidic residues" evidence="5">
    <location>
        <begin position="227"/>
        <end position="243"/>
    </location>
</feature>
<dbReference type="Ensembl" id="ENSLOCT00000008792.1">
    <property type="protein sequence ID" value="ENSLOCP00000008781.1"/>
    <property type="gene ID" value="ENSLOCG00000007257.1"/>
</dbReference>
<evidence type="ECO:0000313" key="7">
    <source>
        <dbReference type="Ensembl" id="ENSLOCP00000008781.1"/>
    </source>
</evidence>
<dbReference type="PRINTS" id="PR00886">
    <property type="entry name" value="HIGHMOBLTY12"/>
</dbReference>
<organism evidence="7 8">
    <name type="scientific">Lepisosteus oculatus</name>
    <name type="common">Spotted gar</name>
    <dbReference type="NCBI Taxonomy" id="7918"/>
    <lineage>
        <taxon>Eukaryota</taxon>
        <taxon>Metazoa</taxon>
        <taxon>Chordata</taxon>
        <taxon>Craniata</taxon>
        <taxon>Vertebrata</taxon>
        <taxon>Euteleostomi</taxon>
        <taxon>Actinopterygii</taxon>
        <taxon>Neopterygii</taxon>
        <taxon>Holostei</taxon>
        <taxon>Semionotiformes</taxon>
        <taxon>Lepisosteidae</taxon>
        <taxon>Lepisosteus</taxon>
    </lineage>
</organism>
<proteinExistence type="predicted"/>
<dbReference type="InterPro" id="IPR051365">
    <property type="entry name" value="TOX_HMG-box_domain"/>
</dbReference>
<dbReference type="STRING" id="7918.ENSLOCP00000008781"/>
<dbReference type="OMA" id="HINNGHP"/>
<protein>
    <submittedName>
        <fullName evidence="7">TOX high mobility group box family member 3</fullName>
    </submittedName>
</protein>
<feature type="compositionally biased region" description="Polar residues" evidence="5">
    <location>
        <begin position="571"/>
        <end position="587"/>
    </location>
</feature>
<feature type="compositionally biased region" description="Low complexity" evidence="5">
    <location>
        <begin position="430"/>
        <end position="441"/>
    </location>
</feature>
<dbReference type="PANTHER" id="PTHR45781:SF3">
    <property type="entry name" value="TOX HIGH MOBILITY GROUP BOX FAMILY MEMBER 3"/>
    <property type="match status" value="1"/>
</dbReference>
<keyword evidence="3 4" id="KW-0539">Nucleus</keyword>
<dbReference type="PROSITE" id="PS50118">
    <property type="entry name" value="HMG_BOX_2"/>
    <property type="match status" value="1"/>
</dbReference>
<dbReference type="EMBL" id="AHAT01020892">
    <property type="status" value="NOT_ANNOTATED_CDS"/>
    <property type="molecule type" value="Genomic_DNA"/>
</dbReference>
<evidence type="ECO:0000256" key="1">
    <source>
        <dbReference type="ARBA" id="ARBA00004123"/>
    </source>
</evidence>
<dbReference type="InParanoid" id="W5MK72"/>
<dbReference type="GeneID" id="102686093"/>
<dbReference type="InterPro" id="IPR036910">
    <property type="entry name" value="HMG_box_dom_sf"/>
</dbReference>
<feature type="compositionally biased region" description="Low complexity" evidence="5">
    <location>
        <begin position="208"/>
        <end position="219"/>
    </location>
</feature>
<dbReference type="FunCoup" id="W5MK72">
    <property type="interactions" value="376"/>
</dbReference>
<feature type="DNA-binding region" description="HMG box" evidence="4">
    <location>
        <begin position="259"/>
        <end position="327"/>
    </location>
</feature>
<feature type="compositionally biased region" description="Low complexity" evidence="5">
    <location>
        <begin position="588"/>
        <end position="602"/>
    </location>
</feature>
<dbReference type="KEGG" id="loc:102686093"/>
<dbReference type="Bgee" id="ENSLOCG00000007257">
    <property type="expression patterns" value="Expressed in ovary and 9 other cell types or tissues"/>
</dbReference>
<dbReference type="CTD" id="27324"/>
<dbReference type="Pfam" id="PF00505">
    <property type="entry name" value="HMG_box"/>
    <property type="match status" value="1"/>
</dbReference>
<reference evidence="7" key="2">
    <citation type="submission" date="2025-08" db="UniProtKB">
        <authorList>
            <consortium name="Ensembl"/>
        </authorList>
    </citation>
    <scope>IDENTIFICATION</scope>
</reference>
<keyword evidence="2 4" id="KW-0238">DNA-binding</keyword>
<reference evidence="7" key="3">
    <citation type="submission" date="2025-09" db="UniProtKB">
        <authorList>
            <consortium name="Ensembl"/>
        </authorList>
    </citation>
    <scope>IDENTIFICATION</scope>
</reference>
<dbReference type="InterPro" id="IPR009071">
    <property type="entry name" value="HMG_box_dom"/>
</dbReference>
<evidence type="ECO:0000256" key="5">
    <source>
        <dbReference type="SAM" id="MobiDB-lite"/>
    </source>
</evidence>
<feature type="compositionally biased region" description="Pro residues" evidence="5">
    <location>
        <begin position="560"/>
        <end position="570"/>
    </location>
</feature>
<feature type="region of interest" description="Disordered" evidence="5">
    <location>
        <begin position="409"/>
        <end position="602"/>
    </location>
</feature>
<reference evidence="8" key="1">
    <citation type="submission" date="2011-12" db="EMBL/GenBank/DDBJ databases">
        <title>The Draft Genome of Lepisosteus oculatus.</title>
        <authorList>
            <consortium name="The Broad Institute Genome Assembly &amp; Analysis Group"/>
            <consortium name="Computational R&amp;D Group"/>
            <consortium name="and Sequencing Platform"/>
            <person name="Di Palma F."/>
            <person name="Alfoldi J."/>
            <person name="Johnson J."/>
            <person name="Berlin A."/>
            <person name="Gnerre S."/>
            <person name="Jaffe D."/>
            <person name="MacCallum I."/>
            <person name="Young S."/>
            <person name="Walker B.J."/>
            <person name="Lander E.S."/>
            <person name="Lindblad-Toh K."/>
        </authorList>
    </citation>
    <scope>NUCLEOTIDE SEQUENCE [LARGE SCALE GENOMIC DNA]</scope>
</reference>
<accession>W5MK72</accession>
<dbReference type="GO" id="GO:0031490">
    <property type="term" value="F:chromatin DNA binding"/>
    <property type="evidence" value="ECO:0000318"/>
    <property type="project" value="GO_Central"/>
</dbReference>
<dbReference type="FunFam" id="1.10.30.10:FF:000005">
    <property type="entry name" value="TOX high mobility group box family member 3"/>
    <property type="match status" value="1"/>
</dbReference>
<dbReference type="GO" id="GO:0006357">
    <property type="term" value="P:regulation of transcription by RNA polymerase II"/>
    <property type="evidence" value="ECO:0000318"/>
    <property type="project" value="GO_Central"/>
</dbReference>
<evidence type="ECO:0000259" key="6">
    <source>
        <dbReference type="PROSITE" id="PS50118"/>
    </source>
</evidence>
<dbReference type="Gene3D" id="1.10.30.10">
    <property type="entry name" value="High mobility group box domain"/>
    <property type="match status" value="1"/>
</dbReference>
<feature type="compositionally biased region" description="Polar residues" evidence="5">
    <location>
        <begin position="409"/>
        <end position="421"/>
    </location>
</feature>
<evidence type="ECO:0000256" key="2">
    <source>
        <dbReference type="ARBA" id="ARBA00023125"/>
    </source>
</evidence>
<feature type="region of interest" description="Disordered" evidence="5">
    <location>
        <begin position="190"/>
        <end position="263"/>
    </location>
</feature>
<dbReference type="GeneTree" id="ENSGT00940000158043"/>
<dbReference type="eggNOG" id="KOG0381">
    <property type="taxonomic scope" value="Eukaryota"/>
</dbReference>
<dbReference type="OrthoDB" id="10027956at2759"/>
<feature type="domain" description="HMG box" evidence="6">
    <location>
        <begin position="259"/>
        <end position="327"/>
    </location>
</feature>
<keyword evidence="8" id="KW-1185">Reference proteome</keyword>
<dbReference type="AlphaFoldDB" id="W5MK72"/>
<dbReference type="SMART" id="SM00398">
    <property type="entry name" value="HMG"/>
    <property type="match status" value="1"/>
</dbReference>
<sequence length="614" mass="67460">MDVRFYPSAGGNPIPGEPSNLDFPHCLGYYNYNKFGNNNNYMSMAEASSALLAASEQTFHTPSLGDEEFEIPPITPPPETESGMGIADMGSPFQGLPNPPSTQGARFTPQFPPQSLELPSITISRNLMDPEGAVLNNGLPVNISQSHVHHCHPNTSMVMRSVVNMSNPSAGMMSRNQLTTINQSQLSAQLGLNLGGPNMPHTSPSPPASKSATPSPSSSINEEDPEEGNRAIGEKRPAPDTGKKPKTPKKKKKKDPNEPQKPVSAYALFFRDTQAAIKGQNPSATFGEVSKIVASMWDSLGEEQKQVYKSKTEAAKKEYLKALAAYRASLVSKAAAESAEAQTIRSVQQTLASTNLSPSLILNTPLSQHPSVSAAAQALQQALPRAIAPKPLQMRLSGSQIVTSVTVSPQNMPTNIPSPLISQIGGGMVGAPPAGVAQMSPPMQPPQPHQLQHLQQHQQQQQQQHLQQQHLQHQQLQQQQIHHQQIQQQMQHQHFQHHLQQQLQQHQHHLQQQQQHQQQQQQQQHHMQQQQMQLQHMQMQQLHQQQLQQLQQQQQQQQQPHPPQSSPPQHSPGTPQSVGGSVTLGSPQSTSQQQHQSQIQAHAQAQVLSQVSIF</sequence>
<evidence type="ECO:0000313" key="8">
    <source>
        <dbReference type="Proteomes" id="UP000018468"/>
    </source>
</evidence>
<dbReference type="CDD" id="cd21995">
    <property type="entry name" value="HMG-box_TOX-like"/>
    <property type="match status" value="1"/>
</dbReference>
<dbReference type="Proteomes" id="UP000018468">
    <property type="component" value="Linkage group LG23"/>
</dbReference>